<evidence type="ECO:0000259" key="4">
    <source>
        <dbReference type="Pfam" id="PF01464"/>
    </source>
</evidence>
<dbReference type="SUPFAM" id="SSF53955">
    <property type="entry name" value="Lysozyme-like"/>
    <property type="match status" value="1"/>
</dbReference>
<organism evidence="5 6">
    <name type="scientific">Psittacicella hinzii</name>
    <dbReference type="NCBI Taxonomy" id="2028575"/>
    <lineage>
        <taxon>Bacteria</taxon>
        <taxon>Pseudomonadati</taxon>
        <taxon>Pseudomonadota</taxon>
        <taxon>Gammaproteobacteria</taxon>
        <taxon>Pasteurellales</taxon>
        <taxon>Psittacicellaceae</taxon>
        <taxon>Psittacicella</taxon>
    </lineage>
</organism>
<dbReference type="RefSeq" id="WP_119531902.1">
    <property type="nucleotide sequence ID" value="NZ_JBHSSP010000020.1"/>
</dbReference>
<dbReference type="Gene3D" id="1.10.530.10">
    <property type="match status" value="1"/>
</dbReference>
<dbReference type="CDD" id="cd13401">
    <property type="entry name" value="Slt70-like"/>
    <property type="match status" value="1"/>
</dbReference>
<dbReference type="Proteomes" id="UP000265916">
    <property type="component" value="Unassembled WGS sequence"/>
</dbReference>
<evidence type="ECO:0000313" key="5">
    <source>
        <dbReference type="EMBL" id="RIY36479.1"/>
    </source>
</evidence>
<evidence type="ECO:0000256" key="3">
    <source>
        <dbReference type="SAM" id="SignalP"/>
    </source>
</evidence>
<dbReference type="PANTHER" id="PTHR37423:SF5">
    <property type="entry name" value="SOLUBLE LYTIC MUREIN TRANSGLYCOSYLASE"/>
    <property type="match status" value="1"/>
</dbReference>
<dbReference type="Pfam" id="PF01464">
    <property type="entry name" value="SLT"/>
    <property type="match status" value="1"/>
</dbReference>
<accession>A0A3A1YGV0</accession>
<dbReference type="OrthoDB" id="92254at2"/>
<dbReference type="Gene3D" id="1.25.20.10">
    <property type="entry name" value="Bacterial muramidases"/>
    <property type="match status" value="1"/>
</dbReference>
<dbReference type="GO" id="GO:0042597">
    <property type="term" value="C:periplasmic space"/>
    <property type="evidence" value="ECO:0007669"/>
    <property type="project" value="InterPro"/>
</dbReference>
<proteinExistence type="inferred from homology"/>
<dbReference type="GO" id="GO:0004553">
    <property type="term" value="F:hydrolase activity, hydrolyzing O-glycosyl compounds"/>
    <property type="evidence" value="ECO:0007669"/>
    <property type="project" value="InterPro"/>
</dbReference>
<keyword evidence="2 3" id="KW-0732">Signal</keyword>
<dbReference type="AlphaFoldDB" id="A0A3A1YGV0"/>
<dbReference type="SUPFAM" id="SSF48435">
    <property type="entry name" value="Bacterial muramidases"/>
    <property type="match status" value="1"/>
</dbReference>
<gene>
    <name evidence="5" type="ORF">CKF58_05815</name>
</gene>
<feature type="chain" id="PRO_5017335930" description="Transglycosylase SLT domain-containing protein" evidence="3">
    <location>
        <begin position="22"/>
        <end position="656"/>
    </location>
</feature>
<comment type="similarity">
    <text evidence="1">Belongs to the transglycosylase Slt family.</text>
</comment>
<dbReference type="PANTHER" id="PTHR37423">
    <property type="entry name" value="SOLUBLE LYTIC MUREIN TRANSGLYCOSYLASE-RELATED"/>
    <property type="match status" value="1"/>
</dbReference>
<sequence>MHKLIILGCILALSGINLSQANQILNYSDLKATNNLPTSTNQRFAYNSLQEFINANKTLTSETYTDLQSRLNGLKGYVLYPIALTNVLNAYPDQFYLKDYADYYRTYFPTANFTLRLISTTWTKYINDEAYSEVADQYKAFGNLPYNVTAKCAIGLSALNNYLSLDKQELSNYFNEAFSGLNSVCYKYTRAYVSAGLVNSDNEQAINTFIAKSKNLNSYSYLGRASQNTSSLLSYAQTAAANPEFIYTNYRSGQYYDQINNNFIRNMVVKFGYVDQTSLTDFINYVNNFNVSNEFKKETIARYIDVYYSKLPIEVVKQYITSYPSDRVLEILIRSALRNKENYSAYLKLLSPEKQNSSEWQYWIARSVENDDPRTARRIYENLSTTQGFYGLVASKKLDKPYSAISDLVVRLNTPYNLESELPWYSAAIAEADANNDTTLAFTLWYNLNVDDEYTGLINWSYERGLYYLGVNSSIRQKLRDNLLARFPDAYANLFTDFTQQVSVTKTFAQAIARQESAWNYNAQSPAKAYGLMQFISATAKRTAQNAGIPYTSVRDLTNPQTAIALGTFHLSELLDKYENNRAFAAIGYNAGPGRINQWLNYSAGRLAFDEFVASIPFNETRNYVMNTLTYDYYNQIIQKVKQPVTIYDNEWNRRY</sequence>
<dbReference type="EMBL" id="NRJG01000105">
    <property type="protein sequence ID" value="RIY36479.1"/>
    <property type="molecule type" value="Genomic_DNA"/>
</dbReference>
<reference evidence="5 6" key="1">
    <citation type="submission" date="2017-08" db="EMBL/GenBank/DDBJ databases">
        <title>Reclassification of Bisgaard taxon 37 and 44.</title>
        <authorList>
            <person name="Christensen H."/>
        </authorList>
    </citation>
    <scope>NUCLEOTIDE SEQUENCE [LARGE SCALE GENOMIC DNA]</scope>
    <source>
        <strain evidence="5 6">111</strain>
    </source>
</reference>
<keyword evidence="6" id="KW-1185">Reference proteome</keyword>
<evidence type="ECO:0000313" key="6">
    <source>
        <dbReference type="Proteomes" id="UP000265916"/>
    </source>
</evidence>
<feature type="signal peptide" evidence="3">
    <location>
        <begin position="1"/>
        <end position="21"/>
    </location>
</feature>
<dbReference type="InterPro" id="IPR008939">
    <property type="entry name" value="Lytic_TGlycosylase_superhlx_U"/>
</dbReference>
<protein>
    <recommendedName>
        <fullName evidence="4">Transglycosylase SLT domain-containing protein</fullName>
    </recommendedName>
</protein>
<evidence type="ECO:0000256" key="2">
    <source>
        <dbReference type="ARBA" id="ARBA00022729"/>
    </source>
</evidence>
<name>A0A3A1YGV0_9GAMM</name>
<dbReference type="InterPro" id="IPR008258">
    <property type="entry name" value="Transglycosylase_SLT_dom_1"/>
</dbReference>
<evidence type="ECO:0000256" key="1">
    <source>
        <dbReference type="ARBA" id="ARBA00007734"/>
    </source>
</evidence>
<feature type="domain" description="Transglycosylase SLT" evidence="4">
    <location>
        <begin position="499"/>
        <end position="604"/>
    </location>
</feature>
<dbReference type="InterPro" id="IPR023346">
    <property type="entry name" value="Lysozyme-like_dom_sf"/>
</dbReference>
<comment type="caution">
    <text evidence="5">The sequence shown here is derived from an EMBL/GenBank/DDBJ whole genome shotgun (WGS) entry which is preliminary data.</text>
</comment>